<keyword evidence="1" id="KW-0042">Antenna complex</keyword>
<dbReference type="RefSeq" id="WP_368008670.1">
    <property type="nucleotide sequence ID" value="NZ_JAMXFF010000044.1"/>
</dbReference>
<keyword evidence="2" id="KW-0605">Phycobilisome</keyword>
<dbReference type="EMBL" id="JAMXFF010000044">
    <property type="protein sequence ID" value="MCT7969197.1"/>
    <property type="molecule type" value="Genomic_DNA"/>
</dbReference>
<dbReference type="InterPro" id="IPR016024">
    <property type="entry name" value="ARM-type_fold"/>
</dbReference>
<evidence type="ECO:0000313" key="3">
    <source>
        <dbReference type="EMBL" id="MCT7969197.1"/>
    </source>
</evidence>
<sequence>MGKLETVTAKTTPVKLRQWLKNMLEFGKNVLKNGWQQFEALVSPPEPNAVREKSDVMGAIAPVIRLLEPDQIEQTRRHAAGVLGELGVGNPEVIDALTQLLHTARDEETRRQAVLSLGKVSPGNPLAGIRKARYLDFGMQLEGHSVALIVAIMPRSKDKLDVFLQVQPIERRKLPPHLKLSVFSESGEIKQEVETRSNEEGEEKDNKIIDNSIQLQFSLPSDTRFQVKVSVNEVSVREEFIT</sequence>
<dbReference type="InterPro" id="IPR011989">
    <property type="entry name" value="ARM-like"/>
</dbReference>
<organism evidence="3 4">
    <name type="scientific">Laspinema palackyanum D2a</name>
    <dbReference type="NCBI Taxonomy" id="2953684"/>
    <lineage>
        <taxon>Bacteria</taxon>
        <taxon>Bacillati</taxon>
        <taxon>Cyanobacteriota</taxon>
        <taxon>Cyanophyceae</taxon>
        <taxon>Oscillatoriophycideae</taxon>
        <taxon>Oscillatoriales</taxon>
        <taxon>Laspinemataceae</taxon>
        <taxon>Laspinema</taxon>
        <taxon>Laspinema palackyanum</taxon>
    </lineage>
</organism>
<evidence type="ECO:0000313" key="4">
    <source>
        <dbReference type="Proteomes" id="UP001525890"/>
    </source>
</evidence>
<dbReference type="Proteomes" id="UP001525890">
    <property type="component" value="Unassembled WGS sequence"/>
</dbReference>
<gene>
    <name evidence="3" type="ORF">NG799_23045</name>
</gene>
<comment type="caution">
    <text evidence="3">The sequence shown here is derived from an EMBL/GenBank/DDBJ whole genome shotgun (WGS) entry which is preliminary data.</text>
</comment>
<keyword evidence="4" id="KW-1185">Reference proteome</keyword>
<dbReference type="Gene3D" id="1.25.10.10">
    <property type="entry name" value="Leucine-rich Repeat Variant"/>
    <property type="match status" value="1"/>
</dbReference>
<evidence type="ECO:0000256" key="1">
    <source>
        <dbReference type="ARBA" id="ARBA00022549"/>
    </source>
</evidence>
<evidence type="ECO:0000256" key="2">
    <source>
        <dbReference type="ARBA" id="ARBA00022738"/>
    </source>
</evidence>
<proteinExistence type="predicted"/>
<accession>A0ABT2MXE0</accession>
<protein>
    <submittedName>
        <fullName evidence="3">DUF1822 family protein</fullName>
    </submittedName>
</protein>
<dbReference type="SUPFAM" id="SSF48371">
    <property type="entry name" value="ARM repeat"/>
    <property type="match status" value="1"/>
</dbReference>
<reference evidence="3 4" key="1">
    <citation type="journal article" date="2022" name="Front. Microbiol.">
        <title>High genomic differentiation and limited gene flow indicate recent cryptic speciation within the genus Laspinema (cyanobacteria).</title>
        <authorList>
            <person name="Stanojkovic A."/>
            <person name="Skoupy S."/>
            <person name="Skaloud P."/>
            <person name="Dvorak P."/>
        </authorList>
    </citation>
    <scope>NUCLEOTIDE SEQUENCE [LARGE SCALE GENOMIC DNA]</scope>
    <source>
        <strain evidence="3 4">D2a</strain>
    </source>
</reference>
<dbReference type="Pfam" id="PF08852">
    <property type="entry name" value="DUF1822"/>
    <property type="match status" value="1"/>
</dbReference>
<dbReference type="InterPro" id="IPR014951">
    <property type="entry name" value="DUF1822"/>
</dbReference>
<name>A0ABT2MXE0_9CYAN</name>